<accession>A0A418FWB2</accession>
<gene>
    <name evidence="1" type="ORF">DYB26_013514</name>
</gene>
<evidence type="ECO:0000313" key="2">
    <source>
        <dbReference type="Proteomes" id="UP000286510"/>
    </source>
</evidence>
<proteinExistence type="predicted"/>
<organism evidence="1 2">
    <name type="scientific">Aphanomyces astaci</name>
    <name type="common">Crayfish plague agent</name>
    <dbReference type="NCBI Taxonomy" id="112090"/>
    <lineage>
        <taxon>Eukaryota</taxon>
        <taxon>Sar</taxon>
        <taxon>Stramenopiles</taxon>
        <taxon>Oomycota</taxon>
        <taxon>Saprolegniomycetes</taxon>
        <taxon>Saprolegniales</taxon>
        <taxon>Verrucalvaceae</taxon>
        <taxon>Aphanomyces</taxon>
    </lineage>
</organism>
<dbReference type="Proteomes" id="UP000286510">
    <property type="component" value="Unassembled WGS sequence"/>
</dbReference>
<dbReference type="EMBL" id="QUTF01008355">
    <property type="protein sequence ID" value="RHZ38716.1"/>
    <property type="molecule type" value="Genomic_DNA"/>
</dbReference>
<sequence>MTDGASMQGSSKSRSVGIEGAVGAVKLLCKLVADLGQCSTGLLGVASALPRVPMTIAEELEQTKEALVCHAGLLIGKV</sequence>
<comment type="caution">
    <text evidence="1">The sequence shown here is derived from an EMBL/GenBank/DDBJ whole genome shotgun (WGS) entry which is preliminary data.</text>
</comment>
<evidence type="ECO:0000313" key="1">
    <source>
        <dbReference type="EMBL" id="RHZ38716.1"/>
    </source>
</evidence>
<name>A0A418FWB2_APHAT</name>
<protein>
    <submittedName>
        <fullName evidence="1">Uncharacterized protein</fullName>
    </submittedName>
</protein>
<reference evidence="1 2" key="1">
    <citation type="submission" date="2018-08" db="EMBL/GenBank/DDBJ databases">
        <title>Aphanomyces genome sequencing and annotation.</title>
        <authorList>
            <person name="Minardi D."/>
            <person name="Oidtmann B."/>
            <person name="Van Der Giezen M."/>
            <person name="Studholme D.J."/>
        </authorList>
    </citation>
    <scope>NUCLEOTIDE SEQUENCE [LARGE SCALE GENOMIC DNA]</scope>
    <source>
        <strain evidence="1 2">FDL457</strain>
    </source>
</reference>
<dbReference type="AlphaFoldDB" id="A0A418FWB2"/>